<dbReference type="AlphaFoldDB" id="A0A9X4AK54"/>
<proteinExistence type="predicted"/>
<evidence type="ECO:0000313" key="3">
    <source>
        <dbReference type="Proteomes" id="UP001145072"/>
    </source>
</evidence>
<dbReference type="Proteomes" id="UP001145072">
    <property type="component" value="Unassembled WGS sequence"/>
</dbReference>
<keyword evidence="3" id="KW-1185">Reference proteome</keyword>
<dbReference type="GO" id="GO:0016020">
    <property type="term" value="C:membrane"/>
    <property type="evidence" value="ECO:0007669"/>
    <property type="project" value="InterPro"/>
</dbReference>
<evidence type="ECO:0000259" key="1">
    <source>
        <dbReference type="Pfam" id="PF09648"/>
    </source>
</evidence>
<comment type="caution">
    <text evidence="2">The sequence shown here is derived from an EMBL/GenBank/DDBJ whole genome shotgun (WGS) entry which is preliminary data.</text>
</comment>
<dbReference type="InterPro" id="IPR018604">
    <property type="entry name" value="YycI-like"/>
</dbReference>
<gene>
    <name evidence="2" type="primary">yycI</name>
    <name evidence="2" type="ORF">NC661_12070</name>
</gene>
<dbReference type="Gene3D" id="2.40.128.690">
    <property type="entry name" value="YycH protein, domain 3-like"/>
    <property type="match status" value="1"/>
</dbReference>
<sequence length="317" mass="36711">MQWSQIKTLFIICFLVLDLFLLRQYLASQKSEITTIPQVSSTEEDLSVNLYGTEILSRDQVMKEPLITAASKEFSEEEISTLKSLPNQDIAVVNNTTIISRFKEPVPINVESIKPETLQNSFLNSDQYVKWDEEEDTNIIVYFQTMERPIYFNRAGLLLIQLNEDNEMIGYIQTMLVEVDEPKEDRTLITDYNAVSTLFNNAKVIRSEQTIEKAELGYHNLIPSPYGVQVLNPTWKITVSERDNRESFLVNAIEGHYFARDEDTFLANTIDSFVQDFRTTNRTQIEIFSNGKNLEEEEEKENFIEEIITQLTTNIND</sequence>
<feature type="domain" description="Regulatory protein YycH-like" evidence="1">
    <location>
        <begin position="57"/>
        <end position="253"/>
    </location>
</feature>
<protein>
    <submittedName>
        <fullName evidence="2">Two-component system regulatory protein YycI</fullName>
    </submittedName>
</protein>
<accession>A0A9X4AK54</accession>
<dbReference type="RefSeq" id="WP_259871833.1">
    <property type="nucleotide sequence ID" value="NZ_JAMQJZ010000009.1"/>
</dbReference>
<name>A0A9X4AK54_9BACI</name>
<dbReference type="Pfam" id="PF09648">
    <property type="entry name" value="YycI"/>
    <property type="match status" value="1"/>
</dbReference>
<evidence type="ECO:0000313" key="2">
    <source>
        <dbReference type="EMBL" id="MDC3421105.1"/>
    </source>
</evidence>
<reference evidence="2" key="1">
    <citation type="submission" date="2022-06" db="EMBL/GenBank/DDBJ databases">
        <title>Aquibacillus sp. a new bacterium isolated from soil saline samples.</title>
        <authorList>
            <person name="Galisteo C."/>
            <person name="De La Haba R."/>
            <person name="Sanchez-Porro C."/>
            <person name="Ventosa A."/>
        </authorList>
    </citation>
    <scope>NUCLEOTIDE SEQUENCE</scope>
    <source>
        <strain evidence="2">JCM 12387</strain>
    </source>
</reference>
<organism evidence="2 3">
    <name type="scientific">Aquibacillus koreensis</name>
    <dbReference type="NCBI Taxonomy" id="279446"/>
    <lineage>
        <taxon>Bacteria</taxon>
        <taxon>Bacillati</taxon>
        <taxon>Bacillota</taxon>
        <taxon>Bacilli</taxon>
        <taxon>Bacillales</taxon>
        <taxon>Bacillaceae</taxon>
        <taxon>Aquibacillus</taxon>
    </lineage>
</organism>
<dbReference type="EMBL" id="JAMQJZ010000009">
    <property type="protein sequence ID" value="MDC3421105.1"/>
    <property type="molecule type" value="Genomic_DNA"/>
</dbReference>